<dbReference type="Pfam" id="PF09258">
    <property type="entry name" value="Glyco_transf_64"/>
    <property type="match status" value="1"/>
</dbReference>
<accession>A0A9P7ZPV1</accession>
<comment type="subcellular location">
    <subcellularLocation>
        <location evidence="1">Membrane</location>
    </subcellularLocation>
</comment>
<evidence type="ECO:0000256" key="4">
    <source>
        <dbReference type="ARBA" id="ARBA00023157"/>
    </source>
</evidence>
<dbReference type="Gene3D" id="3.90.550.10">
    <property type="entry name" value="Spore Coat Polysaccharide Biosynthesis Protein SpsA, Chain A"/>
    <property type="match status" value="1"/>
</dbReference>
<protein>
    <submittedName>
        <fullName evidence="7">Glycosyl transferase family 64 domain-containing protein</fullName>
    </submittedName>
</protein>
<keyword evidence="8" id="KW-1185">Reference proteome</keyword>
<feature type="domain" description="Glycosyl transferase 64" evidence="6">
    <location>
        <begin position="194"/>
        <end position="437"/>
    </location>
</feature>
<keyword evidence="5" id="KW-0812">Transmembrane</keyword>
<dbReference type="GO" id="GO:0016020">
    <property type="term" value="C:membrane"/>
    <property type="evidence" value="ECO:0007669"/>
    <property type="project" value="UniProtKB-SubCell"/>
</dbReference>
<sequence>MGLDPLSTSGLVKKGTIRGNLTDLRALPPWSYHRRQRDSKIRIPDLVWNLLSRTPAPLHPIHPFSPTPSCVDDSSSFFLLDPSLTVWLDGLETAAQPHIPIAATDMAPQPVSGGILNPRNLKRVGVGAVIFFTTIIFITILTRIFGGTVAPEVHFPQKFLNSIGQHQSCVSREGDQNPLTALDAKYAHLSDDKFTIAMQTYKRPKELQATIKALTDRTERIPSLEELVVVWNNLEEEPPKDYVSKSGVPIRYRMSARNSLNEKLIPDPAYKTKAILLTDDDVYYEPDDLEFVFQSWRKFAQYRLVGALPRCSEMRDGEWKYEFCTNKSGQKHYSMILTNLCFSHIAFLDYYSSDAPEAVKIRDYIDEHFNCEDIALNYLASSLTGWGPLEANGFDRYRNMDPSEGISRKPGHLEARSQCLNDFVDIFGCQPLVDETSHIVRGLSVL</sequence>
<dbReference type="SUPFAM" id="SSF53448">
    <property type="entry name" value="Nucleotide-diphospho-sugar transferases"/>
    <property type="match status" value="1"/>
</dbReference>
<dbReference type="EMBL" id="MU251249">
    <property type="protein sequence ID" value="KAG9256114.1"/>
    <property type="molecule type" value="Genomic_DNA"/>
</dbReference>
<evidence type="ECO:0000313" key="8">
    <source>
        <dbReference type="Proteomes" id="UP000887229"/>
    </source>
</evidence>
<dbReference type="PANTHER" id="PTHR48261">
    <property type="entry name" value="ACETYLGLUCOSAMINYLTRANSFERASE"/>
    <property type="match status" value="1"/>
</dbReference>
<dbReference type="InterPro" id="IPR015338">
    <property type="entry name" value="GT64_dom"/>
</dbReference>
<name>A0A9P7ZPV1_9HYPO</name>
<feature type="transmembrane region" description="Helical" evidence="5">
    <location>
        <begin position="124"/>
        <end position="146"/>
    </location>
</feature>
<evidence type="ECO:0000256" key="2">
    <source>
        <dbReference type="ARBA" id="ARBA00022679"/>
    </source>
</evidence>
<dbReference type="OrthoDB" id="1733656at2759"/>
<evidence type="ECO:0000256" key="3">
    <source>
        <dbReference type="ARBA" id="ARBA00023136"/>
    </source>
</evidence>
<keyword evidence="3 5" id="KW-0472">Membrane</keyword>
<gene>
    <name evidence="7" type="ORF">F5Z01DRAFT_651104</name>
</gene>
<dbReference type="InterPro" id="IPR004263">
    <property type="entry name" value="Exostosin"/>
</dbReference>
<dbReference type="RefSeq" id="XP_046120038.1">
    <property type="nucleotide sequence ID" value="XM_046263206.1"/>
</dbReference>
<organism evidence="7 8">
    <name type="scientific">Emericellopsis atlantica</name>
    <dbReference type="NCBI Taxonomy" id="2614577"/>
    <lineage>
        <taxon>Eukaryota</taxon>
        <taxon>Fungi</taxon>
        <taxon>Dikarya</taxon>
        <taxon>Ascomycota</taxon>
        <taxon>Pezizomycotina</taxon>
        <taxon>Sordariomycetes</taxon>
        <taxon>Hypocreomycetidae</taxon>
        <taxon>Hypocreales</taxon>
        <taxon>Bionectriaceae</taxon>
        <taxon>Emericellopsis</taxon>
    </lineage>
</organism>
<dbReference type="GeneID" id="70294109"/>
<evidence type="ECO:0000256" key="1">
    <source>
        <dbReference type="ARBA" id="ARBA00004370"/>
    </source>
</evidence>
<keyword evidence="2 7" id="KW-0808">Transferase</keyword>
<evidence type="ECO:0000259" key="6">
    <source>
        <dbReference type="Pfam" id="PF09258"/>
    </source>
</evidence>
<dbReference type="Proteomes" id="UP000887229">
    <property type="component" value="Unassembled WGS sequence"/>
</dbReference>
<reference evidence="7" key="1">
    <citation type="journal article" date="2021" name="IMA Fungus">
        <title>Genomic characterization of three marine fungi, including Emericellopsis atlantica sp. nov. with signatures of a generalist lifestyle and marine biomass degradation.</title>
        <authorList>
            <person name="Hagestad O.C."/>
            <person name="Hou L."/>
            <person name="Andersen J.H."/>
            <person name="Hansen E.H."/>
            <person name="Altermark B."/>
            <person name="Li C."/>
            <person name="Kuhnert E."/>
            <person name="Cox R.J."/>
            <person name="Crous P.W."/>
            <person name="Spatafora J.W."/>
            <person name="Lail K."/>
            <person name="Amirebrahimi M."/>
            <person name="Lipzen A."/>
            <person name="Pangilinan J."/>
            <person name="Andreopoulos W."/>
            <person name="Hayes R.D."/>
            <person name="Ng V."/>
            <person name="Grigoriev I.V."/>
            <person name="Jackson S.A."/>
            <person name="Sutton T.D.S."/>
            <person name="Dobson A.D.W."/>
            <person name="Rama T."/>
        </authorList>
    </citation>
    <scope>NUCLEOTIDE SEQUENCE</scope>
    <source>
        <strain evidence="7">TS7</strain>
    </source>
</reference>
<comment type="caution">
    <text evidence="7">The sequence shown here is derived from an EMBL/GenBank/DDBJ whole genome shotgun (WGS) entry which is preliminary data.</text>
</comment>
<evidence type="ECO:0000256" key="5">
    <source>
        <dbReference type="SAM" id="Phobius"/>
    </source>
</evidence>
<keyword evidence="5" id="KW-1133">Transmembrane helix</keyword>
<proteinExistence type="predicted"/>
<dbReference type="InterPro" id="IPR029044">
    <property type="entry name" value="Nucleotide-diphossugar_trans"/>
</dbReference>
<dbReference type="AlphaFoldDB" id="A0A9P7ZPV1"/>
<dbReference type="GO" id="GO:0016757">
    <property type="term" value="F:glycosyltransferase activity"/>
    <property type="evidence" value="ECO:0007669"/>
    <property type="project" value="InterPro"/>
</dbReference>
<dbReference type="PANTHER" id="PTHR48261:SF2">
    <property type="entry name" value="ACETYLGLUCOSAMINYLTRANSFERASE"/>
    <property type="match status" value="1"/>
</dbReference>
<evidence type="ECO:0000313" key="7">
    <source>
        <dbReference type="EMBL" id="KAG9256114.1"/>
    </source>
</evidence>
<keyword evidence="4" id="KW-1015">Disulfide bond</keyword>